<protein>
    <recommendedName>
        <fullName evidence="3">Arylsulfotransferase (ASST)</fullName>
    </recommendedName>
</protein>
<gene>
    <name evidence="1" type="ORF">ACFQ5T_03565</name>
</gene>
<reference evidence="2" key="1">
    <citation type="journal article" date="2019" name="Int. J. Syst. Evol. Microbiol.">
        <title>The Global Catalogue of Microorganisms (GCM) 10K type strain sequencing project: providing services to taxonomists for standard genome sequencing and annotation.</title>
        <authorList>
            <consortium name="The Broad Institute Genomics Platform"/>
            <consortium name="The Broad Institute Genome Sequencing Center for Infectious Disease"/>
            <person name="Wu L."/>
            <person name="Ma J."/>
        </authorList>
    </citation>
    <scope>NUCLEOTIDE SEQUENCE [LARGE SCALE GENOMIC DNA]</scope>
    <source>
        <strain evidence="2">CCM 8906</strain>
    </source>
</reference>
<comment type="caution">
    <text evidence="1">The sequence shown here is derived from an EMBL/GenBank/DDBJ whole genome shotgun (WGS) entry which is preliminary data.</text>
</comment>
<keyword evidence="2" id="KW-1185">Reference proteome</keyword>
<sequence length="438" mass="51367">MGKRQWHGWVIGLVLVLLAGLMGHSIYQRYTKQQHAVATNTAKRTIPAQLLSQQKLQYRTHRKLQNMQAKLGTLQKVVPNDRHIAYRLTKHTRVYDELIDHEKTSSLNNAAYVPYDNHNERYNFMAVRTYYGSKQTLVGVRIYDLYNTFKPWRAPGFYQLETNDFDEPAMTGYVRPQDLREVRPIRSQHRLNHVPYYLNTFDGEHGPNDYKMTTMRVWNVIPGSKPNVTGGDVSHLLYQQLYATKEATNNQGRTYLYLYNATGPVGWIRKSHQLTRGKFVNPAKALLHAKSTDTVRLQTQPVKNQHGYHYAQRVYNLYRHHHWIRSLTMSYLYYPTVFDIHGDKITAVRFYDHHYRLIQQAHNVHGLKKVIETHPKVHTLDWDNDNARVVDFNLKHKSKRYLFSIQDGDPDPEDTYGTIYVNRRGHALMWSSGMASLE</sequence>
<dbReference type="RefSeq" id="WP_125700386.1">
    <property type="nucleotide sequence ID" value="NZ_JBHTOM010000004.1"/>
</dbReference>
<dbReference type="EMBL" id="JBHTOM010000004">
    <property type="protein sequence ID" value="MFD1548760.1"/>
    <property type="molecule type" value="Genomic_DNA"/>
</dbReference>
<accession>A0ABW4H200</accession>
<evidence type="ECO:0008006" key="3">
    <source>
        <dbReference type="Google" id="ProtNLM"/>
    </source>
</evidence>
<dbReference type="Proteomes" id="UP001597195">
    <property type="component" value="Unassembled WGS sequence"/>
</dbReference>
<proteinExistence type="predicted"/>
<evidence type="ECO:0000313" key="2">
    <source>
        <dbReference type="Proteomes" id="UP001597195"/>
    </source>
</evidence>
<organism evidence="1 2">
    <name type="scientific">Levilactobacillus fuyuanensis</name>
    <dbReference type="NCBI Taxonomy" id="2486022"/>
    <lineage>
        <taxon>Bacteria</taxon>
        <taxon>Bacillati</taxon>
        <taxon>Bacillota</taxon>
        <taxon>Bacilli</taxon>
        <taxon>Lactobacillales</taxon>
        <taxon>Lactobacillaceae</taxon>
        <taxon>Levilactobacillus</taxon>
    </lineage>
</organism>
<evidence type="ECO:0000313" key="1">
    <source>
        <dbReference type="EMBL" id="MFD1548760.1"/>
    </source>
</evidence>
<name>A0ABW4H200_9LACO</name>